<evidence type="ECO:0000313" key="2">
    <source>
        <dbReference type="EMBL" id="GBP96699.1"/>
    </source>
</evidence>
<dbReference type="AlphaFoldDB" id="A0A4C2ABY5"/>
<dbReference type="Proteomes" id="UP000299102">
    <property type="component" value="Unassembled WGS sequence"/>
</dbReference>
<keyword evidence="3" id="KW-1185">Reference proteome</keyword>
<keyword evidence="1" id="KW-1133">Transmembrane helix</keyword>
<evidence type="ECO:0000256" key="1">
    <source>
        <dbReference type="SAM" id="Phobius"/>
    </source>
</evidence>
<sequence>MEDRLMPKRHLQKFPVVYLSENAAQQTKEHVRSSLQIRDAAAGAPKVTAGLRLTAASRGSMKMKLIPTLMYFSACLSVACCEDDELVAEDRGKKKKYALFLYVAHLVLKKIFIIKIFYAFVFWVILHKAGYLFSWFISYLKDKKKEYVEHHDHDHDHDHGHYHGHFHDSYGPYYEYGSPYDNGYKGGYGHYKRKNGFT</sequence>
<comment type="caution">
    <text evidence="2">The sequence shown here is derived from an EMBL/GenBank/DDBJ whole genome shotgun (WGS) entry which is preliminary data.</text>
</comment>
<dbReference type="EMBL" id="BGZK01002821">
    <property type="protein sequence ID" value="GBP96699.1"/>
    <property type="molecule type" value="Genomic_DNA"/>
</dbReference>
<dbReference type="OrthoDB" id="7468116at2759"/>
<evidence type="ECO:0000313" key="3">
    <source>
        <dbReference type="Proteomes" id="UP000299102"/>
    </source>
</evidence>
<protein>
    <submittedName>
        <fullName evidence="2">Uncharacterized protein</fullName>
    </submittedName>
</protein>
<accession>A0A4C2ABY5</accession>
<organism evidence="2 3">
    <name type="scientific">Eumeta variegata</name>
    <name type="common">Bagworm moth</name>
    <name type="synonym">Eumeta japonica</name>
    <dbReference type="NCBI Taxonomy" id="151549"/>
    <lineage>
        <taxon>Eukaryota</taxon>
        <taxon>Metazoa</taxon>
        <taxon>Ecdysozoa</taxon>
        <taxon>Arthropoda</taxon>
        <taxon>Hexapoda</taxon>
        <taxon>Insecta</taxon>
        <taxon>Pterygota</taxon>
        <taxon>Neoptera</taxon>
        <taxon>Endopterygota</taxon>
        <taxon>Lepidoptera</taxon>
        <taxon>Glossata</taxon>
        <taxon>Ditrysia</taxon>
        <taxon>Tineoidea</taxon>
        <taxon>Psychidae</taxon>
        <taxon>Oiketicinae</taxon>
        <taxon>Eumeta</taxon>
    </lineage>
</organism>
<keyword evidence="1" id="KW-0812">Transmembrane</keyword>
<proteinExistence type="predicted"/>
<keyword evidence="1" id="KW-0472">Membrane</keyword>
<feature type="transmembrane region" description="Helical" evidence="1">
    <location>
        <begin position="120"/>
        <end position="140"/>
    </location>
</feature>
<reference evidence="2 3" key="1">
    <citation type="journal article" date="2019" name="Commun. Biol.">
        <title>The bagworm genome reveals a unique fibroin gene that provides high tensile strength.</title>
        <authorList>
            <person name="Kono N."/>
            <person name="Nakamura H."/>
            <person name="Ohtoshi R."/>
            <person name="Tomita M."/>
            <person name="Numata K."/>
            <person name="Arakawa K."/>
        </authorList>
    </citation>
    <scope>NUCLEOTIDE SEQUENCE [LARGE SCALE GENOMIC DNA]</scope>
</reference>
<gene>
    <name evidence="2" type="ORF">EVAR_70043_1</name>
</gene>
<name>A0A4C2ABY5_EUMVA</name>